<feature type="transmembrane region" description="Helical" evidence="6">
    <location>
        <begin position="198"/>
        <end position="219"/>
    </location>
</feature>
<feature type="transmembrane region" description="Helical" evidence="6">
    <location>
        <begin position="137"/>
        <end position="155"/>
    </location>
</feature>
<evidence type="ECO:0000259" key="7">
    <source>
        <dbReference type="PROSITE" id="PS50850"/>
    </source>
</evidence>
<evidence type="ECO:0000256" key="3">
    <source>
        <dbReference type="ARBA" id="ARBA00022692"/>
    </source>
</evidence>
<dbReference type="GO" id="GO:0005886">
    <property type="term" value="C:plasma membrane"/>
    <property type="evidence" value="ECO:0007669"/>
    <property type="project" value="UniProtKB-SubCell"/>
</dbReference>
<keyword evidence="2" id="KW-0813">Transport</keyword>
<dbReference type="Proteomes" id="UP000255277">
    <property type="component" value="Unassembled WGS sequence"/>
</dbReference>
<protein>
    <submittedName>
        <fullName evidence="8">ABC transporter permease</fullName>
    </submittedName>
</protein>
<evidence type="ECO:0000313" key="9">
    <source>
        <dbReference type="Proteomes" id="UP000255277"/>
    </source>
</evidence>
<evidence type="ECO:0000256" key="6">
    <source>
        <dbReference type="SAM" id="Phobius"/>
    </source>
</evidence>
<feature type="transmembrane region" description="Helical" evidence="6">
    <location>
        <begin position="405"/>
        <end position="427"/>
    </location>
</feature>
<accession>A0A380FC45</accession>
<dbReference type="PANTHER" id="PTHR23523">
    <property type="match status" value="1"/>
</dbReference>
<feature type="transmembrane region" description="Helical" evidence="6">
    <location>
        <begin position="46"/>
        <end position="63"/>
    </location>
</feature>
<comment type="subcellular location">
    <subcellularLocation>
        <location evidence="1">Cell membrane</location>
        <topology evidence="1">Multi-pass membrane protein</topology>
    </subcellularLocation>
</comment>
<feature type="transmembrane region" description="Helical" evidence="6">
    <location>
        <begin position="286"/>
        <end position="305"/>
    </location>
</feature>
<dbReference type="InterPro" id="IPR036259">
    <property type="entry name" value="MFS_trans_sf"/>
</dbReference>
<feature type="transmembrane region" description="Helical" evidence="6">
    <location>
        <begin position="167"/>
        <end position="192"/>
    </location>
</feature>
<name>A0A380FC45_STAGA</name>
<keyword evidence="4 6" id="KW-1133">Transmembrane helix</keyword>
<feature type="transmembrane region" description="Helical" evidence="6">
    <location>
        <begin position="253"/>
        <end position="274"/>
    </location>
</feature>
<feature type="transmembrane region" description="Helical" evidence="6">
    <location>
        <begin position="83"/>
        <end position="102"/>
    </location>
</feature>
<proteinExistence type="predicted"/>
<dbReference type="CDD" id="cd17339">
    <property type="entry name" value="MFS_NIMT_CynX_like"/>
    <property type="match status" value="1"/>
</dbReference>
<dbReference type="Pfam" id="PF07690">
    <property type="entry name" value="MFS_1"/>
    <property type="match status" value="1"/>
</dbReference>
<dbReference type="EMBL" id="UHDK01000001">
    <property type="protein sequence ID" value="SUM31021.1"/>
    <property type="molecule type" value="Genomic_DNA"/>
</dbReference>
<dbReference type="GO" id="GO:0022857">
    <property type="term" value="F:transmembrane transporter activity"/>
    <property type="evidence" value="ECO:0007669"/>
    <property type="project" value="InterPro"/>
</dbReference>
<keyword evidence="5 6" id="KW-0472">Membrane</keyword>
<keyword evidence="3 6" id="KW-0812">Transmembrane</keyword>
<evidence type="ECO:0000256" key="4">
    <source>
        <dbReference type="ARBA" id="ARBA00022989"/>
    </source>
</evidence>
<dbReference type="PROSITE" id="PS50850">
    <property type="entry name" value="MFS"/>
    <property type="match status" value="1"/>
</dbReference>
<dbReference type="InterPro" id="IPR020846">
    <property type="entry name" value="MFS_dom"/>
</dbReference>
<evidence type="ECO:0000256" key="1">
    <source>
        <dbReference type="ARBA" id="ARBA00004651"/>
    </source>
</evidence>
<feature type="transmembrane region" description="Helical" evidence="6">
    <location>
        <begin position="317"/>
        <end position="334"/>
    </location>
</feature>
<dbReference type="Gene3D" id="1.20.1250.20">
    <property type="entry name" value="MFS general substrate transporter like domains"/>
    <property type="match status" value="2"/>
</dbReference>
<feature type="transmembrane region" description="Helical" evidence="6">
    <location>
        <begin position="114"/>
        <end position="131"/>
    </location>
</feature>
<evidence type="ECO:0000256" key="2">
    <source>
        <dbReference type="ARBA" id="ARBA00022448"/>
    </source>
</evidence>
<dbReference type="PANTHER" id="PTHR23523:SF2">
    <property type="entry name" value="2-NITROIMIDAZOLE TRANSPORTER"/>
    <property type="match status" value="1"/>
</dbReference>
<dbReference type="InterPro" id="IPR052524">
    <property type="entry name" value="MFS_Cyanate_Porter"/>
</dbReference>
<feature type="transmembrane region" description="Helical" evidence="6">
    <location>
        <begin position="340"/>
        <end position="363"/>
    </location>
</feature>
<feature type="domain" description="Major facilitator superfamily (MFS) profile" evidence="7">
    <location>
        <begin position="248"/>
        <end position="435"/>
    </location>
</feature>
<dbReference type="AlphaFoldDB" id="A0A380FC45"/>
<dbReference type="InterPro" id="IPR011701">
    <property type="entry name" value="MFS"/>
</dbReference>
<reference evidence="8 9" key="1">
    <citation type="submission" date="2018-06" db="EMBL/GenBank/DDBJ databases">
        <authorList>
            <consortium name="Pathogen Informatics"/>
            <person name="Doyle S."/>
        </authorList>
    </citation>
    <scope>NUCLEOTIDE SEQUENCE [LARGE SCALE GENOMIC DNA]</scope>
    <source>
        <strain evidence="8 9">NCTC12195</strain>
    </source>
</reference>
<evidence type="ECO:0000313" key="8">
    <source>
        <dbReference type="EMBL" id="SUM31021.1"/>
    </source>
</evidence>
<evidence type="ECO:0000256" key="5">
    <source>
        <dbReference type="ARBA" id="ARBA00023136"/>
    </source>
</evidence>
<dbReference type="SUPFAM" id="SSF103473">
    <property type="entry name" value="MFS general substrate transporter"/>
    <property type="match status" value="1"/>
</dbReference>
<feature type="transmembrane region" description="Helical" evidence="6">
    <location>
        <begin position="383"/>
        <end position="399"/>
    </location>
</feature>
<sequence>MIQLKIDERLTGTSDMYIYVIKFKLNVERLHEMSETYRIHRIKENWGIIIAIIFIASTLRAPLTSVGPVVSEITKVLQVSDSVAGSLITIPLLIFAIVSPLVSKVTAHLSVSRTILLSTLLLSVALIIRVIGDINIFLLGTVLLGIGIAFGNVLLPSFVKWYFPTQIGVATGIYSATMHFTAGIGGGLSFPLSTISPLSFRISLSVWFILAIIAIILWLPKAVHVFHLEKATKQQNRTTTHCNKNVFKSKLSWMIAITMGFQSMIVYTVVAWVPSILMDRGIDPSTAGYLFMINQFAQVPMTFTFPIIADKLKDQRILVFIVSFLFLIGFSLLFSHTFILLVIGVIISGLAMGACFSLCMTFFSIRARTSDGSVSLSGFGQSLGYFIGAMGPICVGFTYDASGGWQIGIISLIVMSLLFAVFGYFAAENKVIEDE</sequence>
<gene>
    <name evidence="8" type="primary">yeaN_1</name>
    <name evidence="8" type="ORF">NCTC12195_00426</name>
</gene>
<organism evidence="8 9">
    <name type="scientific">Staphylococcus gallinarum</name>
    <dbReference type="NCBI Taxonomy" id="1293"/>
    <lineage>
        <taxon>Bacteria</taxon>
        <taxon>Bacillati</taxon>
        <taxon>Bacillota</taxon>
        <taxon>Bacilli</taxon>
        <taxon>Bacillales</taxon>
        <taxon>Staphylococcaceae</taxon>
        <taxon>Staphylococcus</taxon>
    </lineage>
</organism>